<dbReference type="AlphaFoldDB" id="A0A7Z0BS88"/>
<accession>A0A7Z0BS88</accession>
<feature type="region of interest" description="Disordered" evidence="1">
    <location>
        <begin position="77"/>
        <end position="110"/>
    </location>
</feature>
<dbReference type="RefSeq" id="WP_179539198.1">
    <property type="nucleotide sequence ID" value="NZ_JACBYV010000001.1"/>
</dbReference>
<dbReference type="SUPFAM" id="SSF47413">
    <property type="entry name" value="lambda repressor-like DNA-binding domains"/>
    <property type="match status" value="1"/>
</dbReference>
<dbReference type="Pfam" id="PF01381">
    <property type="entry name" value="HTH_3"/>
    <property type="match status" value="1"/>
</dbReference>
<evidence type="ECO:0000259" key="2">
    <source>
        <dbReference type="PROSITE" id="PS50943"/>
    </source>
</evidence>
<gene>
    <name evidence="3" type="ORF">FHR27_003586</name>
</gene>
<dbReference type="InterPro" id="IPR010982">
    <property type="entry name" value="Lambda_DNA-bd_dom_sf"/>
</dbReference>
<protein>
    <submittedName>
        <fullName evidence="3">Transcriptional regulator with XRE-family HTH domain</fullName>
    </submittedName>
</protein>
<evidence type="ECO:0000313" key="3">
    <source>
        <dbReference type="EMBL" id="NYH74976.1"/>
    </source>
</evidence>
<feature type="domain" description="HTH cro/C1-type" evidence="2">
    <location>
        <begin position="9"/>
        <end position="62"/>
    </location>
</feature>
<dbReference type="EMBL" id="JACBYV010000001">
    <property type="protein sequence ID" value="NYH74976.1"/>
    <property type="molecule type" value="Genomic_DNA"/>
</dbReference>
<dbReference type="GO" id="GO:0003677">
    <property type="term" value="F:DNA binding"/>
    <property type="evidence" value="ECO:0007669"/>
    <property type="project" value="InterPro"/>
</dbReference>
<dbReference type="SMART" id="SM00530">
    <property type="entry name" value="HTH_XRE"/>
    <property type="match status" value="1"/>
</dbReference>
<proteinExistence type="predicted"/>
<name>A0A7Z0BS88_9GAMM</name>
<dbReference type="Gene3D" id="1.10.260.40">
    <property type="entry name" value="lambda repressor-like DNA-binding domains"/>
    <property type="match status" value="1"/>
</dbReference>
<organism evidence="3 4">
    <name type="scientific">Phytopseudomonas flavescens</name>
    <dbReference type="NCBI Taxonomy" id="29435"/>
    <lineage>
        <taxon>Bacteria</taxon>
        <taxon>Pseudomonadati</taxon>
        <taxon>Pseudomonadota</taxon>
        <taxon>Gammaproteobacteria</taxon>
        <taxon>Pseudomonadales</taxon>
        <taxon>Pseudomonadaceae</taxon>
        <taxon>Phytopseudomonas</taxon>
    </lineage>
</organism>
<comment type="caution">
    <text evidence="3">The sequence shown here is derived from an EMBL/GenBank/DDBJ whole genome shotgun (WGS) entry which is preliminary data.</text>
</comment>
<evidence type="ECO:0000313" key="4">
    <source>
        <dbReference type="Proteomes" id="UP000578688"/>
    </source>
</evidence>
<dbReference type="Proteomes" id="UP000578688">
    <property type="component" value="Unassembled WGS sequence"/>
</dbReference>
<keyword evidence="4" id="KW-1185">Reference proteome</keyword>
<evidence type="ECO:0000256" key="1">
    <source>
        <dbReference type="SAM" id="MobiDB-lite"/>
    </source>
</evidence>
<sequence length="119" mass="13226">MRTTLLEQIKRRRKQLGLKGIDMPARTGINRQQYGLIEKAGNPNLETLDKIAEGLEAELMLIPKEVLRDVQGIVKTAATNQRPRLTHSMSDAAPDADHNEERDDVGDPWAILAMAEGQA</sequence>
<dbReference type="PROSITE" id="PS50943">
    <property type="entry name" value="HTH_CROC1"/>
    <property type="match status" value="1"/>
</dbReference>
<dbReference type="CDD" id="cd00093">
    <property type="entry name" value="HTH_XRE"/>
    <property type="match status" value="1"/>
</dbReference>
<feature type="compositionally biased region" description="Polar residues" evidence="1">
    <location>
        <begin position="77"/>
        <end position="89"/>
    </location>
</feature>
<reference evidence="3 4" key="1">
    <citation type="submission" date="2020-07" db="EMBL/GenBank/DDBJ databases">
        <title>Genomic analyses of the natural microbiome of Caenorhabditis elegans.</title>
        <authorList>
            <person name="Samuel B."/>
        </authorList>
    </citation>
    <scope>NUCLEOTIDE SEQUENCE [LARGE SCALE GENOMIC DNA]</scope>
    <source>
        <strain evidence="3 4">BIGb0408</strain>
    </source>
</reference>
<dbReference type="InterPro" id="IPR001387">
    <property type="entry name" value="Cro/C1-type_HTH"/>
</dbReference>